<dbReference type="Proteomes" id="UP001140094">
    <property type="component" value="Unassembled WGS sequence"/>
</dbReference>
<reference evidence="1" key="1">
    <citation type="submission" date="2022-07" db="EMBL/GenBank/DDBJ databases">
        <title>Phylogenomic reconstructions and comparative analyses of Kickxellomycotina fungi.</title>
        <authorList>
            <person name="Reynolds N.K."/>
            <person name="Stajich J.E."/>
            <person name="Barry K."/>
            <person name="Grigoriev I.V."/>
            <person name="Crous P."/>
            <person name="Smith M.E."/>
        </authorList>
    </citation>
    <scope>NUCLEOTIDE SEQUENCE</scope>
    <source>
        <strain evidence="1">NRRL 1565</strain>
    </source>
</reference>
<keyword evidence="2" id="KW-1185">Reference proteome</keyword>
<proteinExistence type="predicted"/>
<sequence>MPQPCSAVRPLPQPLDWCIFHYTLLPLPGRVLQRLTTRPIEAITHARWRTQSPCTIQRLDDSRLAVSLGCPAAKGKVPHCADLGSQDLAATRLPILRAPHRRGQTLLGDINPNIVCILRTAMHGASVAQGPHTHTCSTSAH</sequence>
<comment type="caution">
    <text evidence="1">The sequence shown here is derived from an EMBL/GenBank/DDBJ whole genome shotgun (WGS) entry which is preliminary data.</text>
</comment>
<name>A0A9W8LRI6_9FUNG</name>
<evidence type="ECO:0000313" key="1">
    <source>
        <dbReference type="EMBL" id="KAJ2794905.1"/>
    </source>
</evidence>
<accession>A0A9W8LRI6</accession>
<organism evidence="1 2">
    <name type="scientific">Coemansia guatemalensis</name>
    <dbReference type="NCBI Taxonomy" id="2761395"/>
    <lineage>
        <taxon>Eukaryota</taxon>
        <taxon>Fungi</taxon>
        <taxon>Fungi incertae sedis</taxon>
        <taxon>Zoopagomycota</taxon>
        <taxon>Kickxellomycotina</taxon>
        <taxon>Kickxellomycetes</taxon>
        <taxon>Kickxellales</taxon>
        <taxon>Kickxellaceae</taxon>
        <taxon>Coemansia</taxon>
    </lineage>
</organism>
<dbReference type="EMBL" id="JANBUO010002367">
    <property type="protein sequence ID" value="KAJ2794905.1"/>
    <property type="molecule type" value="Genomic_DNA"/>
</dbReference>
<evidence type="ECO:0000313" key="2">
    <source>
        <dbReference type="Proteomes" id="UP001140094"/>
    </source>
</evidence>
<dbReference type="AlphaFoldDB" id="A0A9W8LRI6"/>
<protein>
    <submittedName>
        <fullName evidence="1">Uncharacterized protein</fullName>
    </submittedName>
</protein>
<gene>
    <name evidence="1" type="ORF">H4R20_006067</name>
</gene>